<evidence type="ECO:0000313" key="4">
    <source>
        <dbReference type="Proteomes" id="UP000246410"/>
    </source>
</evidence>
<organism evidence="3 4">
    <name type="scientific">Nocardia neocaledoniensis</name>
    <dbReference type="NCBI Taxonomy" id="236511"/>
    <lineage>
        <taxon>Bacteria</taxon>
        <taxon>Bacillati</taxon>
        <taxon>Actinomycetota</taxon>
        <taxon>Actinomycetes</taxon>
        <taxon>Mycobacteriales</taxon>
        <taxon>Nocardiaceae</taxon>
        <taxon>Nocardia</taxon>
    </lineage>
</organism>
<dbReference type="EMBL" id="QGTL01000003">
    <property type="protein sequence ID" value="PWV77651.1"/>
    <property type="molecule type" value="Genomic_DNA"/>
</dbReference>
<keyword evidence="4" id="KW-1185">Reference proteome</keyword>
<comment type="caution">
    <text evidence="3">The sequence shown here is derived from an EMBL/GenBank/DDBJ whole genome shotgun (WGS) entry which is preliminary data.</text>
</comment>
<dbReference type="Pfam" id="PF24088">
    <property type="entry name" value="DUF7373"/>
    <property type="match status" value="1"/>
</dbReference>
<dbReference type="AlphaFoldDB" id="A0A317NQM6"/>
<dbReference type="Pfam" id="PF24092">
    <property type="entry name" value="DUF7373_C"/>
    <property type="match status" value="1"/>
</dbReference>
<evidence type="ECO:0000313" key="3">
    <source>
        <dbReference type="EMBL" id="PWV77651.1"/>
    </source>
</evidence>
<dbReference type="InterPro" id="IPR055797">
    <property type="entry name" value="DUF7373"/>
</dbReference>
<name>A0A317NQM6_9NOCA</name>
<dbReference type="RefSeq" id="WP_110037115.1">
    <property type="nucleotide sequence ID" value="NZ_QGTL01000003.1"/>
</dbReference>
<protein>
    <submittedName>
        <fullName evidence="3">Uncharacterized protein</fullName>
    </submittedName>
</protein>
<evidence type="ECO:0000259" key="1">
    <source>
        <dbReference type="Pfam" id="PF24088"/>
    </source>
</evidence>
<evidence type="ECO:0000259" key="2">
    <source>
        <dbReference type="Pfam" id="PF24092"/>
    </source>
</evidence>
<dbReference type="InterPro" id="IPR056463">
    <property type="entry name" value="DUF7373_C"/>
</dbReference>
<accession>A0A317NQM6</accession>
<feature type="domain" description="DUF7373" evidence="2">
    <location>
        <begin position="245"/>
        <end position="389"/>
    </location>
</feature>
<dbReference type="Proteomes" id="UP000246410">
    <property type="component" value="Unassembled WGS sequence"/>
</dbReference>
<gene>
    <name evidence="3" type="ORF">DFR69_103250</name>
</gene>
<feature type="domain" description="DUF7373" evidence="1">
    <location>
        <begin position="40"/>
        <end position="240"/>
    </location>
</feature>
<sequence length="390" mass="42903">MVSAAVVGCGSEVAGTATKPELDTSKLDFGNYQTQPRTVGNAKSMTQARAWEAQRLGDYVALPFEADPAYVRDNRFDSFVAGTQIVLNRKGLGALIVNDTFDEVAEDLVAGWLNSWATAPSAEGKQRKAHLSVLMFPDAQTAESVGPTLEHDDFTFNPENVKVPIAKYPKTYAHWRPSVSSIGSWTVHDRYVVFMKLEDETRAPDLGSLTTQVEKLLEVQIPLLDKFVPTPSDKLEHVPLDPSGLLGRTLPSDQSAPVRAQPDGFVTSRGVLSLFADPSAEALRELTEHGVDLITFGQSVVFRSTTAEGANGLYEEWKKLGEKDQQAESPENLPVPVDCHANTFEAEGVRKIADYICYLQVDRYVVQARDSNLQNLHQQVTAQYILLARP</sequence>
<proteinExistence type="predicted"/>
<reference evidence="3 4" key="1">
    <citation type="submission" date="2018-05" db="EMBL/GenBank/DDBJ databases">
        <title>Genomic Encyclopedia of Type Strains, Phase IV (KMG-IV): sequencing the most valuable type-strain genomes for metagenomic binning, comparative biology and taxonomic classification.</title>
        <authorList>
            <person name="Goeker M."/>
        </authorList>
    </citation>
    <scope>NUCLEOTIDE SEQUENCE [LARGE SCALE GENOMIC DNA]</scope>
    <source>
        <strain evidence="3 4">DSM 44717</strain>
    </source>
</reference>